<accession>A0AAV4UH22</accession>
<name>A0AAV4UH22_9ARAC</name>
<dbReference type="EMBL" id="BPLQ01011262">
    <property type="protein sequence ID" value="GIY57036.1"/>
    <property type="molecule type" value="Genomic_DNA"/>
</dbReference>
<organism evidence="1 2">
    <name type="scientific">Caerostris darwini</name>
    <dbReference type="NCBI Taxonomy" id="1538125"/>
    <lineage>
        <taxon>Eukaryota</taxon>
        <taxon>Metazoa</taxon>
        <taxon>Ecdysozoa</taxon>
        <taxon>Arthropoda</taxon>
        <taxon>Chelicerata</taxon>
        <taxon>Arachnida</taxon>
        <taxon>Araneae</taxon>
        <taxon>Araneomorphae</taxon>
        <taxon>Entelegynae</taxon>
        <taxon>Araneoidea</taxon>
        <taxon>Araneidae</taxon>
        <taxon>Caerostris</taxon>
    </lineage>
</organism>
<comment type="caution">
    <text evidence="1">The sequence shown here is derived from an EMBL/GenBank/DDBJ whole genome shotgun (WGS) entry which is preliminary data.</text>
</comment>
<gene>
    <name evidence="1" type="ORF">CDAR_275711</name>
</gene>
<sequence length="40" mass="4392">MKLGILALVYIFSDTSKGVLLFSGNREFLHNGSHPLSLLC</sequence>
<dbReference type="AlphaFoldDB" id="A0AAV4UH22"/>
<dbReference type="Proteomes" id="UP001054837">
    <property type="component" value="Unassembled WGS sequence"/>
</dbReference>
<keyword evidence="2" id="KW-1185">Reference proteome</keyword>
<evidence type="ECO:0000313" key="1">
    <source>
        <dbReference type="EMBL" id="GIY57036.1"/>
    </source>
</evidence>
<feature type="non-terminal residue" evidence="1">
    <location>
        <position position="40"/>
    </location>
</feature>
<reference evidence="1 2" key="1">
    <citation type="submission" date="2021-06" db="EMBL/GenBank/DDBJ databases">
        <title>Caerostris darwini draft genome.</title>
        <authorList>
            <person name="Kono N."/>
            <person name="Arakawa K."/>
        </authorList>
    </citation>
    <scope>NUCLEOTIDE SEQUENCE [LARGE SCALE GENOMIC DNA]</scope>
</reference>
<evidence type="ECO:0000313" key="2">
    <source>
        <dbReference type="Proteomes" id="UP001054837"/>
    </source>
</evidence>
<protein>
    <submittedName>
        <fullName evidence="1">Uncharacterized protein</fullName>
    </submittedName>
</protein>
<proteinExistence type="predicted"/>